<keyword evidence="3" id="KW-0731">Sigma factor</keyword>
<evidence type="ECO:0000259" key="5">
    <source>
        <dbReference type="PROSITE" id="PS50943"/>
    </source>
</evidence>
<proteinExistence type="inferred from homology"/>
<dbReference type="SUPFAM" id="SSF88659">
    <property type="entry name" value="Sigma3 and sigma4 domains of RNA polymerase sigma factors"/>
    <property type="match status" value="1"/>
</dbReference>
<protein>
    <submittedName>
        <fullName evidence="6">Sigma-70 family RNA polymerase sigma factor</fullName>
    </submittedName>
</protein>
<dbReference type="GO" id="GO:0016987">
    <property type="term" value="F:sigma factor activity"/>
    <property type="evidence" value="ECO:0007669"/>
    <property type="project" value="UniProtKB-KW"/>
</dbReference>
<comment type="similarity">
    <text evidence="1">Belongs to the sigma-70 factor family. ECF subfamily.</text>
</comment>
<evidence type="ECO:0000256" key="4">
    <source>
        <dbReference type="ARBA" id="ARBA00023163"/>
    </source>
</evidence>
<dbReference type="InterPro" id="IPR007627">
    <property type="entry name" value="RNA_pol_sigma70_r2"/>
</dbReference>
<comment type="caution">
    <text evidence="6">The sequence shown here is derived from an EMBL/GenBank/DDBJ whole genome shotgun (WGS) entry which is preliminary data.</text>
</comment>
<reference evidence="6 7" key="1">
    <citation type="submission" date="2020-04" db="EMBL/GenBank/DDBJ databases">
        <title>Sphingobium sp. AR-3-1 isolated from Arctic soil.</title>
        <authorList>
            <person name="Dahal R.H."/>
            <person name="Chaudhary D.K."/>
        </authorList>
    </citation>
    <scope>NUCLEOTIDE SEQUENCE [LARGE SCALE GENOMIC DNA]</scope>
    <source>
        <strain evidence="6 7">AR-3-1</strain>
    </source>
</reference>
<evidence type="ECO:0000313" key="7">
    <source>
        <dbReference type="Proteomes" id="UP000519023"/>
    </source>
</evidence>
<keyword evidence="4" id="KW-0804">Transcription</keyword>
<dbReference type="InterPro" id="IPR001387">
    <property type="entry name" value="Cro/C1-type_HTH"/>
</dbReference>
<dbReference type="InterPro" id="IPR013325">
    <property type="entry name" value="RNA_pol_sigma_r2"/>
</dbReference>
<keyword evidence="2" id="KW-0805">Transcription regulation</keyword>
<dbReference type="InterPro" id="IPR039425">
    <property type="entry name" value="RNA_pol_sigma-70-like"/>
</dbReference>
<dbReference type="InterPro" id="IPR036388">
    <property type="entry name" value="WH-like_DNA-bd_sf"/>
</dbReference>
<dbReference type="InterPro" id="IPR014284">
    <property type="entry name" value="RNA_pol_sigma-70_dom"/>
</dbReference>
<dbReference type="RefSeq" id="WP_169575471.1">
    <property type="nucleotide sequence ID" value="NZ_JABBFV010000041.1"/>
</dbReference>
<evidence type="ECO:0000313" key="6">
    <source>
        <dbReference type="EMBL" id="NML13201.1"/>
    </source>
</evidence>
<dbReference type="CDD" id="cd06171">
    <property type="entry name" value="Sigma70_r4"/>
    <property type="match status" value="1"/>
</dbReference>
<dbReference type="Pfam" id="PF04542">
    <property type="entry name" value="Sigma70_r2"/>
    <property type="match status" value="1"/>
</dbReference>
<dbReference type="GO" id="GO:0006352">
    <property type="term" value="P:DNA-templated transcription initiation"/>
    <property type="evidence" value="ECO:0007669"/>
    <property type="project" value="InterPro"/>
</dbReference>
<sequence>MPHEVQVRAWLRRARVIAEEADDVVQEAYCRLAMLDDVDHIEQPGAYFFSIVRNLLVRRRRGENVVSLESIAVIETLPDPNISPELEVAARLDAERIRGFIGQLPDRCRRIVEMRKLEGYSQAEIARLLGITESVVENNVYRGVKAVVKRWQLKNEEVSDRLKLFEAEVKERS</sequence>
<dbReference type="InterPro" id="IPR013324">
    <property type="entry name" value="RNA_pol_sigma_r3/r4-like"/>
</dbReference>
<dbReference type="SUPFAM" id="SSF88946">
    <property type="entry name" value="Sigma2 domain of RNA polymerase sigma factors"/>
    <property type="match status" value="1"/>
</dbReference>
<dbReference type="InterPro" id="IPR013249">
    <property type="entry name" value="RNA_pol_sigma70_r4_t2"/>
</dbReference>
<evidence type="ECO:0000256" key="1">
    <source>
        <dbReference type="ARBA" id="ARBA00010641"/>
    </source>
</evidence>
<organism evidence="6 7">
    <name type="scientific">Sphingobium psychrophilum</name>
    <dbReference type="NCBI Taxonomy" id="2728834"/>
    <lineage>
        <taxon>Bacteria</taxon>
        <taxon>Pseudomonadati</taxon>
        <taxon>Pseudomonadota</taxon>
        <taxon>Alphaproteobacteria</taxon>
        <taxon>Sphingomonadales</taxon>
        <taxon>Sphingomonadaceae</taxon>
        <taxon>Sphingobium</taxon>
    </lineage>
</organism>
<dbReference type="Gene3D" id="1.10.1740.10">
    <property type="match status" value="1"/>
</dbReference>
<accession>A0A7X9X095</accession>
<dbReference type="PANTHER" id="PTHR43133">
    <property type="entry name" value="RNA POLYMERASE ECF-TYPE SIGMA FACTO"/>
    <property type="match status" value="1"/>
</dbReference>
<gene>
    <name evidence="6" type="ORF">HHL08_24295</name>
</gene>
<dbReference type="GO" id="GO:0003677">
    <property type="term" value="F:DNA binding"/>
    <property type="evidence" value="ECO:0007669"/>
    <property type="project" value="InterPro"/>
</dbReference>
<dbReference type="PROSITE" id="PS50943">
    <property type="entry name" value="HTH_CROC1"/>
    <property type="match status" value="1"/>
</dbReference>
<evidence type="ECO:0000256" key="3">
    <source>
        <dbReference type="ARBA" id="ARBA00023082"/>
    </source>
</evidence>
<dbReference type="Proteomes" id="UP000519023">
    <property type="component" value="Unassembled WGS sequence"/>
</dbReference>
<evidence type="ECO:0000256" key="2">
    <source>
        <dbReference type="ARBA" id="ARBA00023015"/>
    </source>
</evidence>
<dbReference type="NCBIfam" id="TIGR02937">
    <property type="entry name" value="sigma70-ECF"/>
    <property type="match status" value="1"/>
</dbReference>
<dbReference type="AlphaFoldDB" id="A0A7X9X095"/>
<dbReference type="EMBL" id="JABBFV010000041">
    <property type="protein sequence ID" value="NML13201.1"/>
    <property type="molecule type" value="Genomic_DNA"/>
</dbReference>
<dbReference type="Pfam" id="PF08281">
    <property type="entry name" value="Sigma70_r4_2"/>
    <property type="match status" value="1"/>
</dbReference>
<dbReference type="Gene3D" id="1.10.10.10">
    <property type="entry name" value="Winged helix-like DNA-binding domain superfamily/Winged helix DNA-binding domain"/>
    <property type="match status" value="1"/>
</dbReference>
<name>A0A7X9X095_9SPHN</name>
<keyword evidence="7" id="KW-1185">Reference proteome</keyword>
<feature type="domain" description="HTH cro/C1-type" evidence="5">
    <location>
        <begin position="111"/>
        <end position="136"/>
    </location>
</feature>
<dbReference type="PANTHER" id="PTHR43133:SF63">
    <property type="entry name" value="RNA POLYMERASE SIGMA FACTOR FECI-RELATED"/>
    <property type="match status" value="1"/>
</dbReference>